<sequence>MNRLNCSVTTCAHNNDNYCCLGHIDVDGKNATEERETCCSTFAPQDGSMTNCSNNPNPELHIHCKAEECVYNHNCECNADHVDIGGDGACHCEGTKCGTFQCDCK</sequence>
<feature type="domain" description="DUF1540" evidence="1">
    <location>
        <begin position="5"/>
        <end position="42"/>
    </location>
</feature>
<dbReference type="STRING" id="1529.SAMN04487885_10450"/>
<keyword evidence="3" id="KW-1185">Reference proteome</keyword>
<reference evidence="2 3" key="1">
    <citation type="submission" date="2016-10" db="EMBL/GenBank/DDBJ databases">
        <authorList>
            <person name="de Groot N.N."/>
        </authorList>
    </citation>
    <scope>NUCLEOTIDE SEQUENCE [LARGE SCALE GENOMIC DNA]</scope>
    <source>
        <strain evidence="2 3">NLAE-zl-G419</strain>
    </source>
</reference>
<name>A0A1I2K745_9CLOT</name>
<dbReference type="AlphaFoldDB" id="A0A1I2K745"/>
<dbReference type="OrthoDB" id="9792226at2"/>
<dbReference type="Pfam" id="PF07561">
    <property type="entry name" value="DUF1540"/>
    <property type="match status" value="2"/>
</dbReference>
<organism evidence="2 3">
    <name type="scientific">Clostridium cadaveris</name>
    <dbReference type="NCBI Taxonomy" id="1529"/>
    <lineage>
        <taxon>Bacteria</taxon>
        <taxon>Bacillati</taxon>
        <taxon>Bacillota</taxon>
        <taxon>Clostridia</taxon>
        <taxon>Eubacteriales</taxon>
        <taxon>Clostridiaceae</taxon>
        <taxon>Clostridium</taxon>
    </lineage>
</organism>
<dbReference type="EMBL" id="FOOE01000004">
    <property type="protein sequence ID" value="SFF60901.1"/>
    <property type="molecule type" value="Genomic_DNA"/>
</dbReference>
<dbReference type="eggNOG" id="ENOG50330E2">
    <property type="taxonomic scope" value="Bacteria"/>
</dbReference>
<evidence type="ECO:0000259" key="1">
    <source>
        <dbReference type="Pfam" id="PF07561"/>
    </source>
</evidence>
<evidence type="ECO:0000313" key="3">
    <source>
        <dbReference type="Proteomes" id="UP000182135"/>
    </source>
</evidence>
<feature type="domain" description="DUF1540" evidence="1">
    <location>
        <begin position="62"/>
        <end position="100"/>
    </location>
</feature>
<dbReference type="Proteomes" id="UP000182135">
    <property type="component" value="Unassembled WGS sequence"/>
</dbReference>
<protein>
    <recommendedName>
        <fullName evidence="1">DUF1540 domain-containing protein</fullName>
    </recommendedName>
</protein>
<gene>
    <name evidence="2" type="ORF">SAMN04487885_10450</name>
</gene>
<evidence type="ECO:0000313" key="2">
    <source>
        <dbReference type="EMBL" id="SFF60901.1"/>
    </source>
</evidence>
<proteinExistence type="predicted"/>
<accession>A0A1I2K745</accession>
<dbReference type="InterPro" id="IPR011437">
    <property type="entry name" value="DUF1540"/>
</dbReference>
<dbReference type="RefSeq" id="WP_027637517.1">
    <property type="nucleotide sequence ID" value="NZ_BAAACD010000045.1"/>
</dbReference>
<dbReference type="GeneID" id="90543689"/>